<dbReference type="GO" id="GO:0005886">
    <property type="term" value="C:plasma membrane"/>
    <property type="evidence" value="ECO:0007669"/>
    <property type="project" value="InterPro"/>
</dbReference>
<dbReference type="EMBL" id="CP042467">
    <property type="protein sequence ID" value="QED27570.1"/>
    <property type="molecule type" value="Genomic_DNA"/>
</dbReference>
<organism evidence="8 9">
    <name type="scientific">Microvenator marinus</name>
    <dbReference type="NCBI Taxonomy" id="2600177"/>
    <lineage>
        <taxon>Bacteria</taxon>
        <taxon>Deltaproteobacteria</taxon>
        <taxon>Bradymonadales</taxon>
        <taxon>Microvenatoraceae</taxon>
        <taxon>Microvenator</taxon>
    </lineage>
</organism>
<proteinExistence type="predicted"/>
<dbReference type="PANTHER" id="PTHR36985">
    <property type="entry name" value="TRANSLOCATION AND ASSEMBLY MODULE SUBUNIT TAMB"/>
    <property type="match status" value="1"/>
</dbReference>
<dbReference type="GO" id="GO:0097347">
    <property type="term" value="C:TAM protein secretion complex"/>
    <property type="evidence" value="ECO:0007669"/>
    <property type="project" value="TreeGrafter"/>
</dbReference>
<dbReference type="KEGG" id="bbae:FRD01_10010"/>
<dbReference type="InterPro" id="IPR028974">
    <property type="entry name" value="TSP_type-3_rpt"/>
</dbReference>
<gene>
    <name evidence="8" type="ORF">FRD01_10010</name>
</gene>
<dbReference type="OrthoDB" id="5475865at2"/>
<dbReference type="InterPro" id="IPR007452">
    <property type="entry name" value="TamB_C"/>
</dbReference>
<dbReference type="InterPro" id="IPR036737">
    <property type="entry name" value="OmpA-like_sf"/>
</dbReference>
<dbReference type="GO" id="GO:0005509">
    <property type="term" value="F:calcium ion binding"/>
    <property type="evidence" value="ECO:0007669"/>
    <property type="project" value="InterPro"/>
</dbReference>
<evidence type="ECO:0000256" key="4">
    <source>
        <dbReference type="ARBA" id="ARBA00023136"/>
    </source>
</evidence>
<evidence type="ECO:0000256" key="6">
    <source>
        <dbReference type="SAM" id="SignalP"/>
    </source>
</evidence>
<keyword evidence="9" id="KW-1185">Reference proteome</keyword>
<evidence type="ECO:0000259" key="7">
    <source>
        <dbReference type="PROSITE" id="PS51123"/>
    </source>
</evidence>
<dbReference type="Pfam" id="PF00691">
    <property type="entry name" value="OmpA"/>
    <property type="match status" value="1"/>
</dbReference>
<evidence type="ECO:0000313" key="8">
    <source>
        <dbReference type="EMBL" id="QED27570.1"/>
    </source>
</evidence>
<keyword evidence="4 5" id="KW-0472">Membrane</keyword>
<dbReference type="Gene3D" id="3.30.1330.60">
    <property type="entry name" value="OmpA-like domain"/>
    <property type="match status" value="1"/>
</dbReference>
<dbReference type="GO" id="GO:0009306">
    <property type="term" value="P:protein secretion"/>
    <property type="evidence" value="ECO:0007669"/>
    <property type="project" value="InterPro"/>
</dbReference>
<name>A0A5B8XPJ8_9DELT</name>
<keyword evidence="3" id="KW-1133">Transmembrane helix</keyword>
<dbReference type="InterPro" id="IPR006665">
    <property type="entry name" value="OmpA-like"/>
</dbReference>
<sequence length="1024" mass="111636">MNVNHRLLIAFLLLTTPAWAQAPEPKAETQAQEAKIRFSTPMADILRNTAFDVFSGDANFTVTMRALDGILTQWVEVDVPAIYFRGVELGAAQISLREHPDAQTSDLNAAVKSPFFEANASLEGRFTIDPETRRLNLSDGPIEGTIRFDLGDLKTVRDILGIPLNPKKSTLHLNVSGTTSAPKFEAKLGLEGLESLGNSLGNANIEWTHGDSDLLTFTLERADGSGLNAELKTSIKADPKTLSAEVDWTKPINFTIDGTITDEDVRSVLSLHPAVDFDFKTTGEMSGVIKELSGAVDLSGALTLGNEKFPTLAKLVLKQGAQDLSVQVEDAGTLALQTKINLEEVAGGNSSWLNSAIQGRLNVEVLAARLESLFQTFRRADGRLKGDVALSGTISAPALNGELNWLEAGITWTSLNRRIEPLEAKLALEGRTFALKASGEGRSSDAVPGKVRLEGKGEVPKVLWNEEYFTEWSADGTLEIAEFPWVQRHYPISTISGISRAKILKNQEEIHIDATIESATIEVSPERMPKTGNIAMNPDIVIVDAYGEQTQARSILEGAGKLRLDLKVAEALQINGQGNNIQVTGAMQVLRDGHVVRVEGGFEPRGTSTFMLFENQMNLSHGIVTLADGNLRRQTRIDASGAPEASPLEPTIELVARGDVENSTVLVRLKGPLSRPSLTLASQPPIPEYEIISLLVTGRADAVDDRNGNVRKAAQDLVERYHNPSLQKQLFARIGIDKLGFGFGSSVTNPILTVGKQLTRDLYVETVYHHGAPPDANMMEGRVEQRLDTSWTLNTAFGDAAEGRFGLFWKTKFGAPDPPEISPEEWAKLNTFEVSDDDEDGVSNRFDLCPSLAEDMDGFEDEDGCPDPDNDGDGIPDISDKAPLLAEVFNGFEDEDGAPDEAPPRLEEFEAEIGAIRFEKNQTLAEADSAIEAVAELLVRYPFLRATVVGHSDTLGDERTKARVSEARAQSVRRELIREGVDAERVVAEGRADSALLLNEDSEEAHSKNRRVEIELSVELEEEE</sequence>
<accession>A0A5B8XPJ8</accession>
<evidence type="ECO:0000256" key="2">
    <source>
        <dbReference type="ARBA" id="ARBA00022692"/>
    </source>
</evidence>
<feature type="chain" id="PRO_5023042978" evidence="6">
    <location>
        <begin position="21"/>
        <end position="1024"/>
    </location>
</feature>
<dbReference type="PROSITE" id="PS51123">
    <property type="entry name" value="OMPA_2"/>
    <property type="match status" value="1"/>
</dbReference>
<evidence type="ECO:0000256" key="1">
    <source>
        <dbReference type="ARBA" id="ARBA00004167"/>
    </source>
</evidence>
<reference evidence="8 9" key="1">
    <citation type="submission" date="2019-08" db="EMBL/GenBank/DDBJ databases">
        <authorList>
            <person name="Liang Q."/>
        </authorList>
    </citation>
    <scope>NUCLEOTIDE SEQUENCE [LARGE SCALE GENOMIC DNA]</scope>
    <source>
        <strain evidence="8 9">V1718</strain>
    </source>
</reference>
<evidence type="ECO:0000313" key="9">
    <source>
        <dbReference type="Proteomes" id="UP000321595"/>
    </source>
</evidence>
<comment type="subcellular location">
    <subcellularLocation>
        <location evidence="1">Membrane</location>
        <topology evidence="1">Single-pass membrane protein</topology>
    </subcellularLocation>
</comment>
<evidence type="ECO:0000256" key="5">
    <source>
        <dbReference type="PROSITE-ProRule" id="PRU00473"/>
    </source>
</evidence>
<dbReference type="Proteomes" id="UP000321595">
    <property type="component" value="Chromosome"/>
</dbReference>
<dbReference type="SUPFAM" id="SSF103647">
    <property type="entry name" value="TSP type-3 repeat"/>
    <property type="match status" value="1"/>
</dbReference>
<dbReference type="CDD" id="cd07185">
    <property type="entry name" value="OmpA_C-like"/>
    <property type="match status" value="1"/>
</dbReference>
<evidence type="ECO:0000256" key="3">
    <source>
        <dbReference type="ARBA" id="ARBA00022989"/>
    </source>
</evidence>
<dbReference type="Gene3D" id="4.10.1080.10">
    <property type="entry name" value="TSP type-3 repeat"/>
    <property type="match status" value="1"/>
</dbReference>
<dbReference type="SUPFAM" id="SSF103088">
    <property type="entry name" value="OmpA-like"/>
    <property type="match status" value="1"/>
</dbReference>
<keyword evidence="6" id="KW-0732">Signal</keyword>
<protein>
    <submittedName>
        <fullName evidence="8">OmpA family protein</fullName>
    </submittedName>
</protein>
<dbReference type="RefSeq" id="WP_146959255.1">
    <property type="nucleotide sequence ID" value="NZ_CP042467.1"/>
</dbReference>
<feature type="signal peptide" evidence="6">
    <location>
        <begin position="1"/>
        <end position="20"/>
    </location>
</feature>
<dbReference type="AlphaFoldDB" id="A0A5B8XPJ8"/>
<feature type="domain" description="OmpA-like" evidence="7">
    <location>
        <begin position="905"/>
        <end position="1020"/>
    </location>
</feature>
<keyword evidence="2" id="KW-0812">Transmembrane</keyword>
<dbReference type="PANTHER" id="PTHR36985:SF1">
    <property type="entry name" value="TRANSLOCATION AND ASSEMBLY MODULE SUBUNIT TAMB"/>
    <property type="match status" value="1"/>
</dbReference>
<dbReference type="Pfam" id="PF04357">
    <property type="entry name" value="TamB"/>
    <property type="match status" value="1"/>
</dbReference>